<reference evidence="1 2" key="1">
    <citation type="journal article" date="2019" name="Int. J. Syst. Evol. Microbiol.">
        <title>The Global Catalogue of Microorganisms (GCM) 10K type strain sequencing project: providing services to taxonomists for standard genome sequencing and annotation.</title>
        <authorList>
            <consortium name="The Broad Institute Genomics Platform"/>
            <consortium name="The Broad Institute Genome Sequencing Center for Infectious Disease"/>
            <person name="Wu L."/>
            <person name="Ma J."/>
        </authorList>
    </citation>
    <scope>NUCLEOTIDE SEQUENCE [LARGE SCALE GENOMIC DNA]</scope>
    <source>
        <strain evidence="1 2">JCM 13319</strain>
    </source>
</reference>
<accession>A0ABN2BQI9</accession>
<comment type="caution">
    <text evidence="1">The sequence shown here is derived from an EMBL/GenBank/DDBJ whole genome shotgun (WGS) entry which is preliminary data.</text>
</comment>
<organism evidence="1 2">
    <name type="scientific">Brevibacterium picturae</name>
    <dbReference type="NCBI Taxonomy" id="260553"/>
    <lineage>
        <taxon>Bacteria</taxon>
        <taxon>Bacillati</taxon>
        <taxon>Actinomycetota</taxon>
        <taxon>Actinomycetes</taxon>
        <taxon>Micrococcales</taxon>
        <taxon>Brevibacteriaceae</taxon>
        <taxon>Brevibacterium</taxon>
    </lineage>
</organism>
<gene>
    <name evidence="1" type="ORF">GCM10009691_20140</name>
</gene>
<evidence type="ECO:0000313" key="1">
    <source>
        <dbReference type="EMBL" id="GAA1545586.1"/>
    </source>
</evidence>
<protein>
    <submittedName>
        <fullName evidence="1">Uncharacterized protein</fullName>
    </submittedName>
</protein>
<proteinExistence type="predicted"/>
<evidence type="ECO:0000313" key="2">
    <source>
        <dbReference type="Proteomes" id="UP001501791"/>
    </source>
</evidence>
<dbReference type="EMBL" id="BAAALY010000007">
    <property type="protein sequence ID" value="GAA1545586.1"/>
    <property type="molecule type" value="Genomic_DNA"/>
</dbReference>
<dbReference type="Proteomes" id="UP001501791">
    <property type="component" value="Unassembled WGS sequence"/>
</dbReference>
<keyword evidence="2" id="KW-1185">Reference proteome</keyword>
<name>A0ABN2BQI9_9MICO</name>
<sequence>MHTTNPAPGLPEAGFVAPGAVVKASSYLFGERDLVDSVVLTIFSGEVAMVPTANSGQNLMIPKKRTGSGTGGESLETKLVFNSKAQWSKPSQA</sequence>